<comment type="catalytic activity">
    <reaction evidence="7">
        <text>DNA(n) + a 2'-deoxyribonucleoside 5'-triphosphate = DNA(n+1) + diphosphate</text>
        <dbReference type="Rhea" id="RHEA:22508"/>
        <dbReference type="Rhea" id="RHEA-COMP:17339"/>
        <dbReference type="Rhea" id="RHEA-COMP:17340"/>
        <dbReference type="ChEBI" id="CHEBI:33019"/>
        <dbReference type="ChEBI" id="CHEBI:61560"/>
        <dbReference type="ChEBI" id="CHEBI:173112"/>
        <dbReference type="EC" id="2.7.7.7"/>
    </reaction>
</comment>
<evidence type="ECO:0000256" key="5">
    <source>
        <dbReference type="ARBA" id="ARBA00022705"/>
    </source>
</evidence>
<dbReference type="InterPro" id="IPR004622">
    <property type="entry name" value="DNA_pol_HolB"/>
</dbReference>
<dbReference type="PANTHER" id="PTHR11669">
    <property type="entry name" value="REPLICATION FACTOR C / DNA POLYMERASE III GAMMA-TAU SUBUNIT"/>
    <property type="match status" value="1"/>
</dbReference>
<dbReference type="RefSeq" id="WP_075708162.1">
    <property type="nucleotide sequence ID" value="NZ_MJMJ01000012.1"/>
</dbReference>
<accession>A0A1Q9HJL0</accession>
<dbReference type="InterPro" id="IPR015199">
    <property type="entry name" value="DNA_pol_III_delta_C"/>
</dbReference>
<evidence type="ECO:0000313" key="9">
    <source>
        <dbReference type="EMBL" id="OLQ90493.1"/>
    </source>
</evidence>
<evidence type="ECO:0000256" key="4">
    <source>
        <dbReference type="ARBA" id="ARBA00022695"/>
    </source>
</evidence>
<evidence type="ECO:0000256" key="6">
    <source>
        <dbReference type="ARBA" id="ARBA00022932"/>
    </source>
</evidence>
<gene>
    <name evidence="9" type="ORF">BIY22_05735</name>
</gene>
<evidence type="ECO:0000256" key="1">
    <source>
        <dbReference type="ARBA" id="ARBA00012417"/>
    </source>
</evidence>
<protein>
    <recommendedName>
        <fullName evidence="2">DNA polymerase III subunit delta'</fullName>
        <ecNumber evidence="1">2.7.7.7</ecNumber>
    </recommendedName>
</protein>
<dbReference type="STRING" id="1381081.BIY22_05735"/>
<dbReference type="OrthoDB" id="9811073at2"/>
<dbReference type="SUPFAM" id="SSF52540">
    <property type="entry name" value="P-loop containing nucleoside triphosphate hydrolases"/>
    <property type="match status" value="1"/>
</dbReference>
<comment type="caution">
    <text evidence="9">The sequence shown here is derived from an EMBL/GenBank/DDBJ whole genome shotgun (WGS) entry which is preliminary data.</text>
</comment>
<dbReference type="Proteomes" id="UP000186313">
    <property type="component" value="Unassembled WGS sequence"/>
</dbReference>
<dbReference type="InterPro" id="IPR027417">
    <property type="entry name" value="P-loop_NTPase"/>
</dbReference>
<feature type="domain" description="DNA polymerase III delta subunit C-terminal" evidence="8">
    <location>
        <begin position="209"/>
        <end position="314"/>
    </location>
</feature>
<dbReference type="SUPFAM" id="SSF48019">
    <property type="entry name" value="post-AAA+ oligomerization domain-like"/>
    <property type="match status" value="1"/>
</dbReference>
<proteinExistence type="predicted"/>
<organism evidence="9 10">
    <name type="scientific">Vibrio panuliri</name>
    <dbReference type="NCBI Taxonomy" id="1381081"/>
    <lineage>
        <taxon>Bacteria</taxon>
        <taxon>Pseudomonadati</taxon>
        <taxon>Pseudomonadota</taxon>
        <taxon>Gammaproteobacteria</taxon>
        <taxon>Vibrionales</taxon>
        <taxon>Vibrionaceae</taxon>
        <taxon>Vibrio</taxon>
    </lineage>
</organism>
<evidence type="ECO:0000256" key="3">
    <source>
        <dbReference type="ARBA" id="ARBA00022679"/>
    </source>
</evidence>
<dbReference type="InterPro" id="IPR050238">
    <property type="entry name" value="DNA_Rep/Repair_Clamp_Loader"/>
</dbReference>
<dbReference type="EC" id="2.7.7.7" evidence="1"/>
<name>A0A1Q9HJL0_9VIBR</name>
<evidence type="ECO:0000259" key="8">
    <source>
        <dbReference type="Pfam" id="PF09115"/>
    </source>
</evidence>
<dbReference type="Pfam" id="PF09115">
    <property type="entry name" value="DNApol3-delta_C"/>
    <property type="match status" value="1"/>
</dbReference>
<keyword evidence="6" id="KW-0239">DNA-directed DNA polymerase</keyword>
<dbReference type="PANTHER" id="PTHR11669:SF8">
    <property type="entry name" value="DNA POLYMERASE III SUBUNIT DELTA"/>
    <property type="match status" value="1"/>
</dbReference>
<dbReference type="InterPro" id="IPR008921">
    <property type="entry name" value="DNA_pol3_clamp-load_cplx_C"/>
</dbReference>
<dbReference type="GO" id="GO:0006261">
    <property type="term" value="P:DNA-templated DNA replication"/>
    <property type="evidence" value="ECO:0007669"/>
    <property type="project" value="TreeGrafter"/>
</dbReference>
<keyword evidence="5" id="KW-0235">DNA replication</keyword>
<reference evidence="9 10" key="1">
    <citation type="submission" date="2016-09" db="EMBL/GenBank/DDBJ databases">
        <title>Genomic Taxonomy of the Vibrionaceae.</title>
        <authorList>
            <person name="Gonzalez-Castillo A."/>
            <person name="Gomez-Gil B."/>
            <person name="Enciso-Ibarra K."/>
        </authorList>
    </citation>
    <scope>NUCLEOTIDE SEQUENCE [LARGE SCALE GENOMIC DNA]</scope>
    <source>
        <strain evidence="9 10">CAIM 703</strain>
    </source>
</reference>
<sequence length="320" mass="36014">MTSLYPWLTPLWQQWQAYLEAERFPNAALLIAKPGFGEEQLISLFSRTVMCSNYTSEPCGFCHSCQLMESSNHPDFHWVKPEKEGKAITVDQIRHCNRLAQESSQLSGYRVIVIQPADAMNESAANALLKTLETPSPSCLFLLVSSAASQLLPTITSRCQQWHISAPDAAELADWLATQTQQSVPSYAVHINGHSPLNTLRFIEEGEQQRYLEIERQLTDIICRGGDAVKLAKELSGDIEKSLQWVWYLLTDAQKAHFALLSSSAVPGAKALSEQIDYNLLYQQTQALQQLIEQLTEHTGLNRELLILDWLFKFNGETCS</sequence>
<evidence type="ECO:0000256" key="2">
    <source>
        <dbReference type="ARBA" id="ARBA00014363"/>
    </source>
</evidence>
<evidence type="ECO:0000256" key="7">
    <source>
        <dbReference type="ARBA" id="ARBA00049244"/>
    </source>
</evidence>
<dbReference type="NCBIfam" id="TIGR00678">
    <property type="entry name" value="holB"/>
    <property type="match status" value="1"/>
</dbReference>
<dbReference type="Gene3D" id="3.40.50.300">
    <property type="entry name" value="P-loop containing nucleotide triphosphate hydrolases"/>
    <property type="match status" value="1"/>
</dbReference>
<dbReference type="GO" id="GO:0009360">
    <property type="term" value="C:DNA polymerase III complex"/>
    <property type="evidence" value="ECO:0007669"/>
    <property type="project" value="InterPro"/>
</dbReference>
<evidence type="ECO:0000313" key="10">
    <source>
        <dbReference type="Proteomes" id="UP000186313"/>
    </source>
</evidence>
<dbReference type="GO" id="GO:0003677">
    <property type="term" value="F:DNA binding"/>
    <property type="evidence" value="ECO:0007669"/>
    <property type="project" value="InterPro"/>
</dbReference>
<dbReference type="NCBIfam" id="NF004759">
    <property type="entry name" value="PRK06090.1"/>
    <property type="match status" value="1"/>
</dbReference>
<keyword evidence="3" id="KW-0808">Transferase</keyword>
<dbReference type="GO" id="GO:0003887">
    <property type="term" value="F:DNA-directed DNA polymerase activity"/>
    <property type="evidence" value="ECO:0007669"/>
    <property type="project" value="UniProtKB-KW"/>
</dbReference>
<dbReference type="Pfam" id="PF13177">
    <property type="entry name" value="DNA_pol3_delta2"/>
    <property type="match status" value="1"/>
</dbReference>
<dbReference type="AlphaFoldDB" id="A0A1Q9HJL0"/>
<dbReference type="Gene3D" id="1.20.272.10">
    <property type="match status" value="1"/>
</dbReference>
<dbReference type="EMBL" id="MJMJ01000012">
    <property type="protein sequence ID" value="OLQ90493.1"/>
    <property type="molecule type" value="Genomic_DNA"/>
</dbReference>
<keyword evidence="4" id="KW-0548">Nucleotidyltransferase</keyword>
<dbReference type="GO" id="GO:0008408">
    <property type="term" value="F:3'-5' exonuclease activity"/>
    <property type="evidence" value="ECO:0007669"/>
    <property type="project" value="InterPro"/>
</dbReference>